<evidence type="ECO:0000313" key="2">
    <source>
        <dbReference type="Proteomes" id="UP000781932"/>
    </source>
</evidence>
<reference evidence="1" key="2">
    <citation type="submission" date="2020-11" db="EMBL/GenBank/DDBJ databases">
        <title>Whole genome sequencing of Colletotrichum sp.</title>
        <authorList>
            <person name="Li H."/>
        </authorList>
    </citation>
    <scope>NUCLEOTIDE SEQUENCE</scope>
    <source>
        <strain evidence="1">CkLH20</strain>
    </source>
</reference>
<dbReference type="OrthoDB" id="2129069at2759"/>
<evidence type="ECO:0000313" key="1">
    <source>
        <dbReference type="EMBL" id="KAF9879082.1"/>
    </source>
</evidence>
<gene>
    <name evidence="1" type="ORF">CkaCkLH20_03315</name>
</gene>
<dbReference type="GeneID" id="62159108"/>
<reference evidence="1" key="1">
    <citation type="submission" date="2020-03" db="EMBL/GenBank/DDBJ databases">
        <authorList>
            <person name="He L."/>
        </authorList>
    </citation>
    <scope>NUCLEOTIDE SEQUENCE</scope>
    <source>
        <strain evidence="1">CkLH20</strain>
    </source>
</reference>
<dbReference type="EMBL" id="JAATWM020000008">
    <property type="protein sequence ID" value="KAF9879082.1"/>
    <property type="molecule type" value="Genomic_DNA"/>
</dbReference>
<sequence length="207" mass="22803">MWCTKLRSRPEWAAAVRTLPKIAPRVKEGRLDSHDIALPTSRPPRMLRIVLLSPGDLDSPATEQRLHRLAHLQGQDAAVIFLVDPAGQQRDPMEAFMRLQIDRMLVKFGVPLIPLLSASDLPSTLSTLLPSQSTPQDLTHSESLLRHMADGPPLSEHLANLLSEIGDSPSAIAAAANTEQGRARILDLLGETKGSRVLRFLELEHFV</sequence>
<dbReference type="AlphaFoldDB" id="A0A9P6IB46"/>
<comment type="caution">
    <text evidence="1">The sequence shown here is derived from an EMBL/GenBank/DDBJ whole genome shotgun (WGS) entry which is preliminary data.</text>
</comment>
<organism evidence="1 2">
    <name type="scientific">Colletotrichum karsti</name>
    <dbReference type="NCBI Taxonomy" id="1095194"/>
    <lineage>
        <taxon>Eukaryota</taxon>
        <taxon>Fungi</taxon>
        <taxon>Dikarya</taxon>
        <taxon>Ascomycota</taxon>
        <taxon>Pezizomycotina</taxon>
        <taxon>Sordariomycetes</taxon>
        <taxon>Hypocreomycetidae</taxon>
        <taxon>Glomerellales</taxon>
        <taxon>Glomerellaceae</taxon>
        <taxon>Colletotrichum</taxon>
        <taxon>Colletotrichum boninense species complex</taxon>
    </lineage>
</organism>
<dbReference type="RefSeq" id="XP_038748543.1">
    <property type="nucleotide sequence ID" value="XM_038886034.1"/>
</dbReference>
<name>A0A9P6IB46_9PEZI</name>
<protein>
    <submittedName>
        <fullName evidence="1">Uncharacterized protein</fullName>
    </submittedName>
</protein>
<keyword evidence="2" id="KW-1185">Reference proteome</keyword>
<accession>A0A9P6IB46</accession>
<proteinExistence type="predicted"/>
<dbReference type="Proteomes" id="UP000781932">
    <property type="component" value="Unassembled WGS sequence"/>
</dbReference>